<sequence>MLGILENSLKYLEKCTTLRSFLQVHAQIVIKGFDRDNYAAVKLISFCSKKLGDRDYARMVFDNLIDSANVFLWTAIITSYSNYQSEVTREAILIYRMMHQRGAHPNPFTISSVLKACSFLKAVPEGNQVHAHSTKLGHNSSMYVQATLADMYTRVGRIQEASRLLWTSSEDNVVLCNTMISHYCKEGDMEAARELFDKMSHKDSVSWNVMISGYAGIGDTSTARKLFDQMTEREISSWNALMAGYCRDGGWYEVMSLFKEMNLRNIKPNHVSMAMLMSACGHLGALEIATQLHGFLAKSCIWMNCYVFNSLLDMYAKSGDVREAYRVFSEIPDKDVVSYNIIILGFVSHGHEKDAMKFFTEMIESGIQPDTITFLGILTACSHAGFIDTGREYFECMSRDYLIEPSADHYACIVDLYGRAGLVKEAYDFVKAMPIKPHAGVWGALLNACRIHCEIDIGMVAARELFSIEPLNPGNYVLLSNLFARANLWGNVAEIRHAMRRKVPKTAGCSWIEVKGEVNEFLIGDEKHPHSKSIKEVLRHLLMQIE</sequence>
<reference evidence="5 6" key="1">
    <citation type="submission" date="2020-08" db="EMBL/GenBank/DDBJ databases">
        <title>Plant Genome Project.</title>
        <authorList>
            <person name="Zhang R.-G."/>
        </authorList>
    </citation>
    <scope>NUCLEOTIDE SEQUENCE [LARGE SCALE GENOMIC DNA]</scope>
    <source>
        <tissue evidence="5">Rhizome</tissue>
    </source>
</reference>
<dbReference type="PROSITE" id="PS51375">
    <property type="entry name" value="PPR"/>
    <property type="match status" value="5"/>
</dbReference>
<evidence type="ECO:0000313" key="6">
    <source>
        <dbReference type="Proteomes" id="UP000734854"/>
    </source>
</evidence>
<dbReference type="InterPro" id="IPR046960">
    <property type="entry name" value="PPR_At4g14850-like_plant"/>
</dbReference>
<dbReference type="PANTHER" id="PTHR47926:SF534">
    <property type="entry name" value="PENTATRICOPEPTIDE REPEAT-CONTAINING PROTEIN"/>
    <property type="match status" value="1"/>
</dbReference>
<dbReference type="Proteomes" id="UP000734854">
    <property type="component" value="Unassembled WGS sequence"/>
</dbReference>
<feature type="repeat" description="PPR" evidence="3">
    <location>
        <begin position="69"/>
        <end position="105"/>
    </location>
</feature>
<dbReference type="PANTHER" id="PTHR47926">
    <property type="entry name" value="PENTATRICOPEPTIDE REPEAT-CONTAINING PROTEIN"/>
    <property type="match status" value="1"/>
</dbReference>
<dbReference type="GO" id="GO:0003723">
    <property type="term" value="F:RNA binding"/>
    <property type="evidence" value="ECO:0007669"/>
    <property type="project" value="InterPro"/>
</dbReference>
<dbReference type="InterPro" id="IPR046848">
    <property type="entry name" value="E_motif"/>
</dbReference>
<evidence type="ECO:0000256" key="2">
    <source>
        <dbReference type="ARBA" id="ARBA00061659"/>
    </source>
</evidence>
<dbReference type="Pfam" id="PF20431">
    <property type="entry name" value="E_motif"/>
    <property type="match status" value="1"/>
</dbReference>
<dbReference type="OrthoDB" id="185373at2759"/>
<gene>
    <name evidence="4" type="ORF">ZIOFF_055435</name>
    <name evidence="5" type="ORF">ZIOFF_055445</name>
</gene>
<dbReference type="InterPro" id="IPR002885">
    <property type="entry name" value="PPR_rpt"/>
</dbReference>
<feature type="repeat" description="PPR" evidence="3">
    <location>
        <begin position="335"/>
        <end position="369"/>
    </location>
</feature>
<dbReference type="AlphaFoldDB" id="A0A8J5FF30"/>
<name>A0A8J5FF30_ZINOF</name>
<evidence type="ECO:0000313" key="4">
    <source>
        <dbReference type="EMBL" id="KAG6486854.1"/>
    </source>
</evidence>
<proteinExistence type="inferred from homology"/>
<organism evidence="5 6">
    <name type="scientific">Zingiber officinale</name>
    <name type="common">Ginger</name>
    <name type="synonym">Amomum zingiber</name>
    <dbReference type="NCBI Taxonomy" id="94328"/>
    <lineage>
        <taxon>Eukaryota</taxon>
        <taxon>Viridiplantae</taxon>
        <taxon>Streptophyta</taxon>
        <taxon>Embryophyta</taxon>
        <taxon>Tracheophyta</taxon>
        <taxon>Spermatophyta</taxon>
        <taxon>Magnoliopsida</taxon>
        <taxon>Liliopsida</taxon>
        <taxon>Zingiberales</taxon>
        <taxon>Zingiberaceae</taxon>
        <taxon>Zingiber</taxon>
    </lineage>
</organism>
<evidence type="ECO:0000313" key="5">
    <source>
        <dbReference type="EMBL" id="KAG6486864.1"/>
    </source>
</evidence>
<feature type="repeat" description="PPR" evidence="3">
    <location>
        <begin position="234"/>
        <end position="268"/>
    </location>
</feature>
<accession>A0A8J5FF30</accession>
<dbReference type="GO" id="GO:0009451">
    <property type="term" value="P:RNA modification"/>
    <property type="evidence" value="ECO:0007669"/>
    <property type="project" value="InterPro"/>
</dbReference>
<dbReference type="FunFam" id="1.25.40.10:FF:000031">
    <property type="entry name" value="Pentatricopeptide repeat-containing protein mitochondrial"/>
    <property type="match status" value="1"/>
</dbReference>
<evidence type="ECO:0000256" key="1">
    <source>
        <dbReference type="ARBA" id="ARBA00022737"/>
    </source>
</evidence>
<feature type="repeat" description="PPR" evidence="3">
    <location>
        <begin position="304"/>
        <end position="334"/>
    </location>
</feature>
<comment type="caution">
    <text evidence="5">The sequence shown here is derived from an EMBL/GenBank/DDBJ whole genome shotgun (WGS) entry which is preliminary data.</text>
</comment>
<keyword evidence="6" id="KW-1185">Reference proteome</keyword>
<dbReference type="EMBL" id="JACMSC010000015">
    <property type="protein sequence ID" value="KAG6486864.1"/>
    <property type="molecule type" value="Genomic_DNA"/>
</dbReference>
<feature type="repeat" description="PPR" evidence="3">
    <location>
        <begin position="172"/>
        <end position="206"/>
    </location>
</feature>
<keyword evidence="1" id="KW-0677">Repeat</keyword>
<dbReference type="NCBIfam" id="TIGR00756">
    <property type="entry name" value="PPR"/>
    <property type="match status" value="5"/>
</dbReference>
<protein>
    <submittedName>
        <fullName evidence="5">Uncharacterized protein</fullName>
    </submittedName>
</protein>
<evidence type="ECO:0000256" key="3">
    <source>
        <dbReference type="PROSITE-ProRule" id="PRU00708"/>
    </source>
</evidence>
<dbReference type="EMBL" id="JACMSC010000015">
    <property type="protein sequence ID" value="KAG6486854.1"/>
    <property type="molecule type" value="Genomic_DNA"/>
</dbReference>
<dbReference type="Pfam" id="PF01535">
    <property type="entry name" value="PPR"/>
    <property type="match status" value="2"/>
</dbReference>
<dbReference type="Pfam" id="PF13041">
    <property type="entry name" value="PPR_2"/>
    <property type="match status" value="3"/>
</dbReference>
<comment type="similarity">
    <text evidence="2">Belongs to the PPR family. PCMP-E subfamily.</text>
</comment>
<dbReference type="FunFam" id="1.25.40.10:FF:000280">
    <property type="entry name" value="Pentatricopeptide repeat-containing protein"/>
    <property type="match status" value="1"/>
</dbReference>